<gene>
    <name evidence="8" type="ORF">ETX26_06875</name>
</gene>
<dbReference type="EMBL" id="SDPV01000001">
    <property type="protein sequence ID" value="RXZ66403.1"/>
    <property type="molecule type" value="Genomic_DNA"/>
</dbReference>
<dbReference type="AlphaFoldDB" id="A0A4Q2KRU1"/>
<feature type="domain" description="AMP-dependent synthetase/ligase" evidence="6">
    <location>
        <begin position="10"/>
        <end position="363"/>
    </location>
</feature>
<dbReference type="Gene3D" id="3.40.50.12780">
    <property type="entry name" value="N-terminal domain of ligase-like"/>
    <property type="match status" value="1"/>
</dbReference>
<dbReference type="GO" id="GO:0016877">
    <property type="term" value="F:ligase activity, forming carbon-sulfur bonds"/>
    <property type="evidence" value="ECO:0007669"/>
    <property type="project" value="UniProtKB-ARBA"/>
</dbReference>
<evidence type="ECO:0000256" key="3">
    <source>
        <dbReference type="ARBA" id="ARBA00051915"/>
    </source>
</evidence>
<feature type="domain" description="AMP-binding enzyme C-terminal" evidence="7">
    <location>
        <begin position="414"/>
        <end position="489"/>
    </location>
</feature>
<comment type="similarity">
    <text evidence="1">Belongs to the ATP-dependent AMP-binding enzyme family.</text>
</comment>
<evidence type="ECO:0000313" key="8">
    <source>
        <dbReference type="EMBL" id="RXZ66403.1"/>
    </source>
</evidence>
<reference evidence="8 9" key="1">
    <citation type="submission" date="2019-01" db="EMBL/GenBank/DDBJ databases">
        <title>Altererythrobacter rhizovicinus sp. nov., isolated from the rhizosphere soil of Haloxylon ammodendron.</title>
        <authorList>
            <person name="Li H.-P."/>
            <person name="Gou J.-Y."/>
            <person name="Yao D."/>
            <person name="Han Q.-Q."/>
            <person name="Shao K.-Z."/>
            <person name="Zhao Q."/>
            <person name="Zhang J.-L."/>
        </authorList>
    </citation>
    <scope>NUCLEOTIDE SEQUENCE [LARGE SCALE GENOMIC DNA]</scope>
    <source>
        <strain evidence="8 9">AY-3R</strain>
    </source>
</reference>
<evidence type="ECO:0000313" key="9">
    <source>
        <dbReference type="Proteomes" id="UP000293623"/>
    </source>
</evidence>
<dbReference type="InterPro" id="IPR042099">
    <property type="entry name" value="ANL_N_sf"/>
</dbReference>
<dbReference type="InterPro" id="IPR050237">
    <property type="entry name" value="ATP-dep_AMP-bd_enzyme"/>
</dbReference>
<dbReference type="Gene3D" id="3.30.300.30">
    <property type="match status" value="1"/>
</dbReference>
<evidence type="ECO:0000256" key="5">
    <source>
        <dbReference type="ARBA" id="ARBA00067668"/>
    </source>
</evidence>
<evidence type="ECO:0000256" key="1">
    <source>
        <dbReference type="ARBA" id="ARBA00006432"/>
    </source>
</evidence>
<keyword evidence="2 8" id="KW-0436">Ligase</keyword>
<dbReference type="SUPFAM" id="SSF56801">
    <property type="entry name" value="Acetyl-CoA synthetase-like"/>
    <property type="match status" value="1"/>
</dbReference>
<keyword evidence="9" id="KW-1185">Reference proteome</keyword>
<dbReference type="Proteomes" id="UP000293623">
    <property type="component" value="Unassembled WGS sequence"/>
</dbReference>
<dbReference type="OrthoDB" id="9803968at2"/>
<dbReference type="Pfam" id="PF13193">
    <property type="entry name" value="AMP-binding_C"/>
    <property type="match status" value="1"/>
</dbReference>
<dbReference type="InterPro" id="IPR045851">
    <property type="entry name" value="AMP-bd_C_sf"/>
</dbReference>
<dbReference type="EC" id="6.2.1.44" evidence="4"/>
<protein>
    <recommendedName>
        <fullName evidence="5">3-methylmercaptopropionyl-CoA ligase</fullName>
        <ecNumber evidence="4">6.2.1.44</ecNumber>
    </recommendedName>
</protein>
<dbReference type="FunFam" id="3.30.300.30:FF:000008">
    <property type="entry name" value="2,3-dihydroxybenzoate-AMP ligase"/>
    <property type="match status" value="1"/>
</dbReference>
<proteinExistence type="inferred from homology"/>
<dbReference type="PANTHER" id="PTHR43767">
    <property type="entry name" value="LONG-CHAIN-FATTY-ACID--COA LIGASE"/>
    <property type="match status" value="1"/>
</dbReference>
<evidence type="ECO:0000259" key="6">
    <source>
        <dbReference type="Pfam" id="PF00501"/>
    </source>
</evidence>
<evidence type="ECO:0000259" key="7">
    <source>
        <dbReference type="Pfam" id="PF13193"/>
    </source>
</evidence>
<sequence length="504" mass="54540">MVLTVDLVRRGALRWGEATAVQCGDHRLSFRQVDRLANRFANALAGHGLAPQDRVALLVDNGPLSIPIDFGCLKARAVRVPLNTRLSDSEHRAMIEQTRPKLLVASAGLSERGRSLASYLGMQVLCLNDDSAEEPGWLAAASDADPFLPTPPEDIVLALFTSGTTGTLKAAQHSQASYAAICANILANLSSPRRGDGMIHAASLIHASGTFVLPFWLRGGRSIVLEGFDPATYLDEIRAHEATHANLVPTMLQMLLDSTHDSDVGALRSIIYGASPMPRPVIEEALERWGPIFTQYYGQTEAPLALAVLAADDHVGADAPLAACGQVSIDVALDLVDESGEPVAPGEIGEIAVAGPMVHVGYLDAPELDRETQLEDGFIRTRDMARFDERGFLHLVDRTSDMIVTGGYNVYPREVEDVLLTHPGIAECAVVGAPDPKWVETVCAVIVPASGTDLTQQEIDGFVRQRLAAHKVPRRIEWAQSLPKSAVGKILRRELRDRFRSEAR</sequence>
<dbReference type="RefSeq" id="WP_129523874.1">
    <property type="nucleotide sequence ID" value="NZ_SDPV01000001.1"/>
</dbReference>
<evidence type="ECO:0000256" key="4">
    <source>
        <dbReference type="ARBA" id="ARBA00066616"/>
    </source>
</evidence>
<accession>A0A4Q2KRU1</accession>
<evidence type="ECO:0000256" key="2">
    <source>
        <dbReference type="ARBA" id="ARBA00022598"/>
    </source>
</evidence>
<dbReference type="InterPro" id="IPR025110">
    <property type="entry name" value="AMP-bd_C"/>
</dbReference>
<dbReference type="PANTHER" id="PTHR43767:SF7">
    <property type="entry name" value="MEDIUM_LONG-CHAIN-FATTY-ACID--COA LIGASE FADD8"/>
    <property type="match status" value="1"/>
</dbReference>
<comment type="catalytic activity">
    <reaction evidence="3">
        <text>3-(methylsulfanyl)propanoate + ATP + CoA = 3-(methylsulfanyl)propanoyl-CoA + AMP + diphosphate</text>
        <dbReference type="Rhea" id="RHEA:43052"/>
        <dbReference type="ChEBI" id="CHEBI:30616"/>
        <dbReference type="ChEBI" id="CHEBI:33019"/>
        <dbReference type="ChEBI" id="CHEBI:49016"/>
        <dbReference type="ChEBI" id="CHEBI:57287"/>
        <dbReference type="ChEBI" id="CHEBI:82815"/>
        <dbReference type="ChEBI" id="CHEBI:456215"/>
        <dbReference type="EC" id="6.2.1.44"/>
    </reaction>
    <physiologicalReaction direction="left-to-right" evidence="3">
        <dbReference type="Rhea" id="RHEA:43053"/>
    </physiologicalReaction>
</comment>
<dbReference type="InterPro" id="IPR000873">
    <property type="entry name" value="AMP-dep_synth/lig_dom"/>
</dbReference>
<comment type="caution">
    <text evidence="8">The sequence shown here is derived from an EMBL/GenBank/DDBJ whole genome shotgun (WGS) entry which is preliminary data.</text>
</comment>
<dbReference type="Pfam" id="PF00501">
    <property type="entry name" value="AMP-binding"/>
    <property type="match status" value="1"/>
</dbReference>
<organism evidence="8 9">
    <name type="scientific">Pelagerythrobacter rhizovicinus</name>
    <dbReference type="NCBI Taxonomy" id="2268576"/>
    <lineage>
        <taxon>Bacteria</taxon>
        <taxon>Pseudomonadati</taxon>
        <taxon>Pseudomonadota</taxon>
        <taxon>Alphaproteobacteria</taxon>
        <taxon>Sphingomonadales</taxon>
        <taxon>Erythrobacteraceae</taxon>
        <taxon>Pelagerythrobacter</taxon>
    </lineage>
</organism>
<name>A0A4Q2KRU1_9SPHN</name>